<evidence type="ECO:0000313" key="2">
    <source>
        <dbReference type="Proteomes" id="UP000001188"/>
    </source>
</evidence>
<dbReference type="InterPro" id="IPR024997">
    <property type="entry name" value="DUF3892"/>
</dbReference>
<organism evidence="1 2">
    <name type="scientific">Xanthomonas campestris pv. campestris (strain B100)</name>
    <dbReference type="NCBI Taxonomy" id="509169"/>
    <lineage>
        <taxon>Bacteria</taxon>
        <taxon>Pseudomonadati</taxon>
        <taxon>Pseudomonadota</taxon>
        <taxon>Gammaproteobacteria</taxon>
        <taxon>Lysobacterales</taxon>
        <taxon>Lysobacteraceae</taxon>
        <taxon>Xanthomonas</taxon>
    </lineage>
</organism>
<evidence type="ECO:0000313" key="1">
    <source>
        <dbReference type="EMBL" id="CAP52684.1"/>
    </source>
</evidence>
<dbReference type="Pfam" id="PF13031">
    <property type="entry name" value="DUF3892"/>
    <property type="match status" value="1"/>
</dbReference>
<dbReference type="EMBL" id="AM920689">
    <property type="protein sequence ID" value="CAP52684.1"/>
    <property type="molecule type" value="Genomic_DNA"/>
</dbReference>
<gene>
    <name evidence="1" type="ORF">XCCB100_3319</name>
</gene>
<dbReference type="KEGG" id="xca:xcc-b100_3319"/>
<reference evidence="1 2" key="1">
    <citation type="journal article" date="2008" name="J. Biotechnol.">
        <title>The genome of Xanthomonas campestris pv. campestris B100 and its use for the reconstruction of metabolic pathways involved in xanthan biosynthesis.</title>
        <authorList>
            <person name="Vorholter F.J."/>
            <person name="Schneiker S."/>
            <person name="Goesmann A."/>
            <person name="Krause L."/>
            <person name="Bekel T."/>
            <person name="Kaiser O."/>
            <person name="Linke B."/>
            <person name="Patschkowski T."/>
            <person name="Ruckert C."/>
            <person name="Schmid J."/>
            <person name="Sidhu V.K."/>
            <person name="Sieber V."/>
            <person name="Tauch A."/>
            <person name="Watt S.A."/>
            <person name="Weisshaar B."/>
            <person name="Becker A."/>
            <person name="Niehaus K."/>
            <person name="Puhler A."/>
        </authorList>
    </citation>
    <scope>NUCLEOTIDE SEQUENCE [LARGE SCALE GENOMIC DNA]</scope>
    <source>
        <strain evidence="1 2">B100</strain>
    </source>
</reference>
<dbReference type="AlphaFoldDB" id="B0RYG4"/>
<dbReference type="Proteomes" id="UP000001188">
    <property type="component" value="Chromosome"/>
</dbReference>
<name>B0RYG4_XANCB</name>
<evidence type="ECO:0008006" key="3">
    <source>
        <dbReference type="Google" id="ProtNLM"/>
    </source>
</evidence>
<protein>
    <recommendedName>
        <fullName evidence="3">DUF3892 domain-containing protein</fullName>
    </recommendedName>
</protein>
<dbReference type="HOGENOM" id="CLU_159803_0_0_6"/>
<sequence>MANRVQISCIRKNDRQSAYERISSIGGTNPDGKVWSLTLDEAIAGIEGGKWDFYTKVGNHAVDVVVAKAASGRKYLRTTADRDTPDNLLSLPECR</sequence>
<accession>B0RYG4</accession>
<proteinExistence type="predicted"/>